<feature type="chain" id="PRO_5045914447" description="LPXTG cell wall anchor domain-containing protein" evidence="3">
    <location>
        <begin position="26"/>
        <end position="272"/>
    </location>
</feature>
<keyword evidence="5" id="KW-1185">Reference proteome</keyword>
<evidence type="ECO:0000313" key="4">
    <source>
        <dbReference type="EMBL" id="MBU9728510.1"/>
    </source>
</evidence>
<keyword evidence="2" id="KW-0472">Membrane</keyword>
<protein>
    <recommendedName>
        <fullName evidence="6">LPXTG cell wall anchor domain-containing protein</fullName>
    </recommendedName>
</protein>
<proteinExistence type="predicted"/>
<keyword evidence="3" id="KW-0732">Signal</keyword>
<evidence type="ECO:0000256" key="2">
    <source>
        <dbReference type="SAM" id="Phobius"/>
    </source>
</evidence>
<evidence type="ECO:0000313" key="5">
    <source>
        <dbReference type="Proteomes" id="UP001314681"/>
    </source>
</evidence>
<evidence type="ECO:0008006" key="6">
    <source>
        <dbReference type="Google" id="ProtNLM"/>
    </source>
</evidence>
<feature type="region of interest" description="Disordered" evidence="1">
    <location>
        <begin position="171"/>
        <end position="238"/>
    </location>
</feature>
<organism evidence="4 5">
    <name type="scientific">Diplocloster modestus</name>
    <dbReference type="NCBI Taxonomy" id="2850322"/>
    <lineage>
        <taxon>Bacteria</taxon>
        <taxon>Bacillati</taxon>
        <taxon>Bacillota</taxon>
        <taxon>Clostridia</taxon>
        <taxon>Lachnospirales</taxon>
        <taxon>Lachnospiraceae</taxon>
        <taxon>Diplocloster</taxon>
    </lineage>
</organism>
<reference evidence="4 5" key="1">
    <citation type="submission" date="2021-06" db="EMBL/GenBank/DDBJ databases">
        <title>Description of novel taxa of the family Lachnospiraceae.</title>
        <authorList>
            <person name="Chaplin A.V."/>
            <person name="Sokolova S.R."/>
            <person name="Pikina A.P."/>
            <person name="Korzhanova M."/>
            <person name="Belova V."/>
            <person name="Korostin D."/>
            <person name="Efimov B.A."/>
        </authorList>
    </citation>
    <scope>NUCLEOTIDE SEQUENCE [LARGE SCALE GENOMIC DNA]</scope>
    <source>
        <strain evidence="4 5">ASD4241</strain>
    </source>
</reference>
<feature type="compositionally biased region" description="Low complexity" evidence="1">
    <location>
        <begin position="193"/>
        <end position="216"/>
    </location>
</feature>
<evidence type="ECO:0000256" key="1">
    <source>
        <dbReference type="SAM" id="MobiDB-lite"/>
    </source>
</evidence>
<accession>A0ABS6KDB2</accession>
<keyword evidence="2" id="KW-0812">Transmembrane</keyword>
<dbReference type="Proteomes" id="UP001314681">
    <property type="component" value="Unassembled WGS sequence"/>
</dbReference>
<name>A0ABS6KDB2_9FIRM</name>
<gene>
    <name evidence="4" type="ORF">KTH90_21185</name>
</gene>
<dbReference type="EMBL" id="JAHQCX010000020">
    <property type="protein sequence ID" value="MBU9728510.1"/>
    <property type="molecule type" value="Genomic_DNA"/>
</dbReference>
<comment type="caution">
    <text evidence="4">The sequence shown here is derived from an EMBL/GenBank/DDBJ whole genome shotgun (WGS) entry which is preliminary data.</text>
</comment>
<feature type="compositionally biased region" description="Polar residues" evidence="1">
    <location>
        <begin position="221"/>
        <end position="238"/>
    </location>
</feature>
<evidence type="ECO:0000256" key="3">
    <source>
        <dbReference type="SAM" id="SignalP"/>
    </source>
</evidence>
<sequence>MKNRIIMMLVLLLVLTITAPVTVYADTVGTGPLQYEVTNRNEIHINLQNLTDETMRSLDIELKLEAAAGSAKDIKFDYSNQISSRALVYEASYDEQTGLLHLIVSGREYLLDEGQTELKMGMITVTDENQAGVNLKITPEKLNTAGNTRAVQDLAADQMPEASTVVIPAAAEPKPSESPVPTVSPAPTEEPQATVSPAPTLTPVPTVTPQTTPSVTENPKHNSTTSGGNSSDQTHSVSAATTGDYNPIAIYIVIGVLALAAIAAVIVMRRKK</sequence>
<keyword evidence="2" id="KW-1133">Transmembrane helix</keyword>
<feature type="signal peptide" evidence="3">
    <location>
        <begin position="1"/>
        <end position="25"/>
    </location>
</feature>
<dbReference type="RefSeq" id="WP_238727448.1">
    <property type="nucleotide sequence ID" value="NZ_JAHQCX010000020.1"/>
</dbReference>
<feature type="transmembrane region" description="Helical" evidence="2">
    <location>
        <begin position="248"/>
        <end position="268"/>
    </location>
</feature>